<keyword evidence="3" id="KW-1003">Cell membrane</keyword>
<evidence type="ECO:0000256" key="3">
    <source>
        <dbReference type="ARBA" id="ARBA00022475"/>
    </source>
</evidence>
<dbReference type="EMBL" id="CP014544">
    <property type="protein sequence ID" value="AMO66990.1"/>
    <property type="molecule type" value="Genomic_DNA"/>
</dbReference>
<protein>
    <recommendedName>
        <fullName evidence="8">Acyltransferase 3 domain-containing protein</fullName>
    </recommendedName>
</protein>
<sequence>MPNNVGQGANSNLGDRADWIDYAKGLGIILVVYSHVSRGVINAGVQVPLPELMLLDSVLYTFHMPLFFLLSGLLFQSSFEKRGARSLVFSKIDSIVYPYILWSLLQGFAESTLSDFTNGKVKISDVLVLLWQPRSQFWFLYTLFLAFSLSAVLEKFVYKRYRSVVLLIAVLLYLVDAPLGNIRVFEDFSYHFVYFYLGVFLASERHRIDSVGVWVLPTVTFIFGLAQWFFHVKTGNTYEDRGVLSLLLALISIIQMCIFSKFLSDRKWTLFRVLGMSSMAIYLMHILVGAGTRILLSETLGVEHWFITTSICVLVGICLPVLLMKSVEKYRMRYIFSAPLSRWMVSFGAWVRKSVLKPA</sequence>
<evidence type="ECO:0000256" key="4">
    <source>
        <dbReference type="ARBA" id="ARBA00022692"/>
    </source>
</evidence>
<evidence type="ECO:0000256" key="7">
    <source>
        <dbReference type="SAM" id="Phobius"/>
    </source>
</evidence>
<gene>
    <name evidence="9" type="ORF">AZF00_01150</name>
</gene>
<evidence type="ECO:0000256" key="5">
    <source>
        <dbReference type="ARBA" id="ARBA00022989"/>
    </source>
</evidence>
<dbReference type="PANTHER" id="PTHR40074">
    <property type="entry name" value="O-ACETYLTRANSFERASE WECH"/>
    <property type="match status" value="1"/>
</dbReference>
<dbReference type="KEGG" id="zal:AZF00_01150"/>
<accession>A0A127M186</accession>
<dbReference type="GO" id="GO:0005886">
    <property type="term" value="C:plasma membrane"/>
    <property type="evidence" value="ECO:0007669"/>
    <property type="project" value="UniProtKB-SubCell"/>
</dbReference>
<feature type="transmembrane region" description="Helical" evidence="7">
    <location>
        <begin position="164"/>
        <end position="182"/>
    </location>
</feature>
<comment type="subcellular location">
    <subcellularLocation>
        <location evidence="1">Cell membrane</location>
        <topology evidence="1">Multi-pass membrane protein</topology>
    </subcellularLocation>
</comment>
<feature type="domain" description="Acyltransferase 3" evidence="8">
    <location>
        <begin position="18"/>
        <end position="323"/>
    </location>
</feature>
<feature type="transmembrane region" description="Helical" evidence="7">
    <location>
        <begin position="87"/>
        <end position="105"/>
    </location>
</feature>
<comment type="similarity">
    <text evidence="2">Belongs to the acyltransferase 3 family.</text>
</comment>
<feature type="transmembrane region" description="Helical" evidence="7">
    <location>
        <begin position="304"/>
        <end position="323"/>
    </location>
</feature>
<evidence type="ECO:0000313" key="10">
    <source>
        <dbReference type="Proteomes" id="UP000074119"/>
    </source>
</evidence>
<dbReference type="InterPro" id="IPR002656">
    <property type="entry name" value="Acyl_transf_3_dom"/>
</dbReference>
<dbReference type="GO" id="GO:0009246">
    <property type="term" value="P:enterobacterial common antigen biosynthetic process"/>
    <property type="evidence" value="ECO:0007669"/>
    <property type="project" value="TreeGrafter"/>
</dbReference>
<dbReference type="PANTHER" id="PTHR40074:SF2">
    <property type="entry name" value="O-ACETYLTRANSFERASE WECH"/>
    <property type="match status" value="1"/>
</dbReference>
<dbReference type="RefSeq" id="WP_062382577.1">
    <property type="nucleotide sequence ID" value="NZ_CP014544.1"/>
</dbReference>
<feature type="transmembrane region" description="Helical" evidence="7">
    <location>
        <begin position="211"/>
        <end position="230"/>
    </location>
</feature>
<feature type="transmembrane region" description="Helical" evidence="7">
    <location>
        <begin position="188"/>
        <end position="204"/>
    </location>
</feature>
<evidence type="ECO:0000313" key="9">
    <source>
        <dbReference type="EMBL" id="AMO66990.1"/>
    </source>
</evidence>
<feature type="transmembrane region" description="Helical" evidence="7">
    <location>
        <begin position="242"/>
        <end position="263"/>
    </location>
</feature>
<evidence type="ECO:0000256" key="1">
    <source>
        <dbReference type="ARBA" id="ARBA00004651"/>
    </source>
</evidence>
<keyword evidence="6 7" id="KW-0472">Membrane</keyword>
<dbReference type="Proteomes" id="UP000074119">
    <property type="component" value="Chromosome"/>
</dbReference>
<evidence type="ECO:0000256" key="2">
    <source>
        <dbReference type="ARBA" id="ARBA00007400"/>
    </source>
</evidence>
<dbReference type="Pfam" id="PF01757">
    <property type="entry name" value="Acyl_transf_3"/>
    <property type="match status" value="1"/>
</dbReference>
<dbReference type="GO" id="GO:0016413">
    <property type="term" value="F:O-acetyltransferase activity"/>
    <property type="evidence" value="ECO:0007669"/>
    <property type="project" value="TreeGrafter"/>
</dbReference>
<dbReference type="AlphaFoldDB" id="A0A127M186"/>
<evidence type="ECO:0000256" key="6">
    <source>
        <dbReference type="ARBA" id="ARBA00023136"/>
    </source>
</evidence>
<feature type="transmembrane region" description="Helical" evidence="7">
    <location>
        <begin position="57"/>
        <end position="75"/>
    </location>
</feature>
<evidence type="ECO:0000259" key="8">
    <source>
        <dbReference type="Pfam" id="PF01757"/>
    </source>
</evidence>
<feature type="transmembrane region" description="Helical" evidence="7">
    <location>
        <begin position="270"/>
        <end position="292"/>
    </location>
</feature>
<name>A0A127M186_9GAMM</name>
<keyword evidence="5 7" id="KW-1133">Transmembrane helix</keyword>
<feature type="transmembrane region" description="Helical" evidence="7">
    <location>
        <begin position="137"/>
        <end position="157"/>
    </location>
</feature>
<proteinExistence type="inferred from homology"/>
<keyword evidence="4 7" id="KW-0812">Transmembrane</keyword>
<organism evidence="9 10">
    <name type="scientific">Zhongshania aliphaticivorans</name>
    <dbReference type="NCBI Taxonomy" id="1470434"/>
    <lineage>
        <taxon>Bacteria</taxon>
        <taxon>Pseudomonadati</taxon>
        <taxon>Pseudomonadota</taxon>
        <taxon>Gammaproteobacteria</taxon>
        <taxon>Cellvibrionales</taxon>
        <taxon>Spongiibacteraceae</taxon>
        <taxon>Zhongshania</taxon>
    </lineage>
</organism>
<reference evidence="9 10" key="1">
    <citation type="submission" date="2015-12" db="EMBL/GenBank/DDBJ databases">
        <authorList>
            <person name="Shamseldin A."/>
            <person name="Moawad H."/>
            <person name="Abd El-Rahim W.M."/>
            <person name="Sadowsky M.J."/>
        </authorList>
    </citation>
    <scope>NUCLEOTIDE SEQUENCE [LARGE SCALE GENOMIC DNA]</scope>
    <source>
        <strain evidence="9 10">SM2</strain>
    </source>
</reference>
<dbReference type="STRING" id="1470434.AZF00_01150"/>